<organism evidence="1 2">
    <name type="scientific">Thlaspi arvense</name>
    <name type="common">Field penny-cress</name>
    <dbReference type="NCBI Taxonomy" id="13288"/>
    <lineage>
        <taxon>Eukaryota</taxon>
        <taxon>Viridiplantae</taxon>
        <taxon>Streptophyta</taxon>
        <taxon>Embryophyta</taxon>
        <taxon>Tracheophyta</taxon>
        <taxon>Spermatophyta</taxon>
        <taxon>Magnoliopsida</taxon>
        <taxon>eudicotyledons</taxon>
        <taxon>Gunneridae</taxon>
        <taxon>Pentapetalae</taxon>
        <taxon>rosids</taxon>
        <taxon>malvids</taxon>
        <taxon>Brassicales</taxon>
        <taxon>Brassicaceae</taxon>
        <taxon>Thlaspideae</taxon>
        <taxon>Thlaspi</taxon>
    </lineage>
</organism>
<proteinExistence type="predicted"/>
<dbReference type="EMBL" id="OU466859">
    <property type="protein sequence ID" value="CAH2053057.1"/>
    <property type="molecule type" value="Genomic_DNA"/>
</dbReference>
<reference evidence="1 2" key="1">
    <citation type="submission" date="2022-03" db="EMBL/GenBank/DDBJ databases">
        <authorList>
            <person name="Nunn A."/>
            <person name="Chopra R."/>
            <person name="Nunn A."/>
            <person name="Contreras Garrido A."/>
        </authorList>
    </citation>
    <scope>NUCLEOTIDE SEQUENCE [LARGE SCALE GENOMIC DNA]</scope>
</reference>
<protein>
    <submittedName>
        <fullName evidence="1">Uncharacterized protein</fullName>
    </submittedName>
</protein>
<keyword evidence="2" id="KW-1185">Reference proteome</keyword>
<dbReference type="Proteomes" id="UP000836841">
    <property type="component" value="Chromosome 3"/>
</dbReference>
<evidence type="ECO:0000313" key="1">
    <source>
        <dbReference type="EMBL" id="CAH2053057.1"/>
    </source>
</evidence>
<evidence type="ECO:0000313" key="2">
    <source>
        <dbReference type="Proteomes" id="UP000836841"/>
    </source>
</evidence>
<name>A0AAU9S1N3_THLAR</name>
<accession>A0AAU9S1N3</accession>
<gene>
    <name evidence="1" type="ORF">TAV2_LOCUS10518</name>
</gene>
<dbReference type="AlphaFoldDB" id="A0AAU9S1N3"/>
<sequence>MWEDNIKFDLHIQTSLLVQTQIQHIPNRSLNCTNPQLPNKRKKLCRVVEDKVKPIIAPE</sequence>